<comment type="caution">
    <text evidence="1">The sequence shown here is derived from an EMBL/GenBank/DDBJ whole genome shotgun (WGS) entry which is preliminary data.</text>
</comment>
<name>F9EQZ3_9FUSO</name>
<dbReference type="HOGENOM" id="CLU_3301178_0_0_0"/>
<keyword evidence="2" id="KW-1185">Reference proteome</keyword>
<evidence type="ECO:0000313" key="1">
    <source>
        <dbReference type="EMBL" id="EGQ78626.1"/>
    </source>
</evidence>
<organism evidence="1 2">
    <name type="scientific">Fusobacterium animalis ATCC 51191</name>
    <dbReference type="NCBI Taxonomy" id="997347"/>
    <lineage>
        <taxon>Bacteria</taxon>
        <taxon>Fusobacteriati</taxon>
        <taxon>Fusobacteriota</taxon>
        <taxon>Fusobacteriia</taxon>
        <taxon>Fusobacteriales</taxon>
        <taxon>Fusobacteriaceae</taxon>
        <taxon>Fusobacterium</taxon>
    </lineage>
</organism>
<proteinExistence type="predicted"/>
<sequence length="39" mass="4829">TYDFFNILKYLKIKYRNIDILKKYENIEVNSKVQGKKIF</sequence>
<dbReference type="EMBL" id="AFQD01000480">
    <property type="protein sequence ID" value="EGQ78626.1"/>
    <property type="molecule type" value="Genomic_DNA"/>
</dbReference>
<dbReference type="AlphaFoldDB" id="F9EQZ3"/>
<protein>
    <submittedName>
        <fullName evidence="1">Uncharacterized protein</fullName>
    </submittedName>
</protein>
<gene>
    <name evidence="1" type="ORF">HMPREF9094_2348</name>
</gene>
<evidence type="ECO:0000313" key="2">
    <source>
        <dbReference type="Proteomes" id="UP000005392"/>
    </source>
</evidence>
<feature type="non-terminal residue" evidence="1">
    <location>
        <position position="1"/>
    </location>
</feature>
<reference evidence="1 2" key="1">
    <citation type="submission" date="2011-05" db="EMBL/GenBank/DDBJ databases">
        <authorList>
            <person name="Muzny D."/>
            <person name="Qin X."/>
            <person name="Deng J."/>
            <person name="Jiang H."/>
            <person name="Liu Y."/>
            <person name="Qu J."/>
            <person name="Song X.-Z."/>
            <person name="Zhang L."/>
            <person name="Thornton R."/>
            <person name="Coyle M."/>
            <person name="Francisco L."/>
            <person name="Jackson L."/>
            <person name="Javaid M."/>
            <person name="Korchina V."/>
            <person name="Kovar C."/>
            <person name="Mata R."/>
            <person name="Mathew T."/>
            <person name="Ngo R."/>
            <person name="Nguyen L."/>
            <person name="Nguyen N."/>
            <person name="Okwuonu G."/>
            <person name="Ongeri F."/>
            <person name="Pham C."/>
            <person name="Simmons D."/>
            <person name="Wilczek-Boney K."/>
            <person name="Hale W."/>
            <person name="Jakkamsetti A."/>
            <person name="Pham P."/>
            <person name="Ruth R."/>
            <person name="San Lucas F."/>
            <person name="Warren J."/>
            <person name="Zhang J."/>
            <person name="Zhao Z."/>
            <person name="Zhou C."/>
            <person name="Zhu D."/>
            <person name="Lee S."/>
            <person name="Bess C."/>
            <person name="Blankenburg K."/>
            <person name="Forbes L."/>
            <person name="Fu Q."/>
            <person name="Gubbala S."/>
            <person name="Hirani K."/>
            <person name="Jayaseelan J.C."/>
            <person name="Lara F."/>
            <person name="Munidasa M."/>
            <person name="Palculict T."/>
            <person name="Patil S."/>
            <person name="Pu L.-L."/>
            <person name="Saada N."/>
            <person name="Tang L."/>
            <person name="Weissenberger G."/>
            <person name="Zhu Y."/>
            <person name="Hemphill L."/>
            <person name="Shang Y."/>
            <person name="Youmans B."/>
            <person name="Ayvaz T."/>
            <person name="Ross M."/>
            <person name="Santibanez J."/>
            <person name="Aqrawi P."/>
            <person name="Gross S."/>
            <person name="Joshi V."/>
            <person name="Fowler G."/>
            <person name="Nazareth L."/>
            <person name="Reid J."/>
            <person name="Worley K."/>
            <person name="Petrosino J."/>
            <person name="Highlander S."/>
            <person name="Gibbs R."/>
        </authorList>
    </citation>
    <scope>NUCLEOTIDE SEQUENCE [LARGE SCALE GENOMIC DNA]</scope>
    <source>
        <strain evidence="1 2">ATCC 51191</strain>
    </source>
</reference>
<accession>F9EQZ3</accession>
<dbReference type="Proteomes" id="UP000005392">
    <property type="component" value="Unassembled WGS sequence"/>
</dbReference>